<keyword evidence="3" id="KW-1185">Reference proteome</keyword>
<dbReference type="Proteomes" id="UP001066276">
    <property type="component" value="Chromosome 1_2"/>
</dbReference>
<evidence type="ECO:0000256" key="1">
    <source>
        <dbReference type="SAM" id="MobiDB-lite"/>
    </source>
</evidence>
<organism evidence="2 3">
    <name type="scientific">Pleurodeles waltl</name>
    <name type="common">Iberian ribbed newt</name>
    <dbReference type="NCBI Taxonomy" id="8319"/>
    <lineage>
        <taxon>Eukaryota</taxon>
        <taxon>Metazoa</taxon>
        <taxon>Chordata</taxon>
        <taxon>Craniata</taxon>
        <taxon>Vertebrata</taxon>
        <taxon>Euteleostomi</taxon>
        <taxon>Amphibia</taxon>
        <taxon>Batrachia</taxon>
        <taxon>Caudata</taxon>
        <taxon>Salamandroidea</taxon>
        <taxon>Salamandridae</taxon>
        <taxon>Pleurodelinae</taxon>
        <taxon>Pleurodeles</taxon>
    </lineage>
</organism>
<comment type="caution">
    <text evidence="2">The sequence shown here is derived from an EMBL/GenBank/DDBJ whole genome shotgun (WGS) entry which is preliminary data.</text>
</comment>
<sequence length="158" mass="17500">MRVIGTYLKTFRHKSVSGRKVRISPKRIVGGAPEVSQDLPVIKMQAPWGGVKFVRRSGASFQQRVVSRGRGATGQSAMAGVGRLGVRPGGAHARSDTHALRQSRNQALLPSENSGEREERALEERHLGGGARWWRPLEKVRNPLSLFQMRKVKDKGNK</sequence>
<dbReference type="AlphaFoldDB" id="A0AAV7VX90"/>
<dbReference type="EMBL" id="JANPWB010000002">
    <property type="protein sequence ID" value="KAJ1205227.1"/>
    <property type="molecule type" value="Genomic_DNA"/>
</dbReference>
<proteinExistence type="predicted"/>
<feature type="compositionally biased region" description="Polar residues" evidence="1">
    <location>
        <begin position="100"/>
        <end position="113"/>
    </location>
</feature>
<feature type="region of interest" description="Disordered" evidence="1">
    <location>
        <begin position="65"/>
        <end position="125"/>
    </location>
</feature>
<gene>
    <name evidence="2" type="ORF">NDU88_000662</name>
</gene>
<accession>A0AAV7VX90</accession>
<evidence type="ECO:0000313" key="2">
    <source>
        <dbReference type="EMBL" id="KAJ1205227.1"/>
    </source>
</evidence>
<protein>
    <submittedName>
        <fullName evidence="2">Uncharacterized protein</fullName>
    </submittedName>
</protein>
<reference evidence="2" key="1">
    <citation type="journal article" date="2022" name="bioRxiv">
        <title>Sequencing and chromosome-scale assembly of the giantPleurodeles waltlgenome.</title>
        <authorList>
            <person name="Brown T."/>
            <person name="Elewa A."/>
            <person name="Iarovenko S."/>
            <person name="Subramanian E."/>
            <person name="Araus A.J."/>
            <person name="Petzold A."/>
            <person name="Susuki M."/>
            <person name="Suzuki K.-i.T."/>
            <person name="Hayashi T."/>
            <person name="Toyoda A."/>
            <person name="Oliveira C."/>
            <person name="Osipova E."/>
            <person name="Leigh N.D."/>
            <person name="Simon A."/>
            <person name="Yun M.H."/>
        </authorList>
    </citation>
    <scope>NUCLEOTIDE SEQUENCE</scope>
    <source>
        <strain evidence="2">20211129_DDA</strain>
        <tissue evidence="2">Liver</tissue>
    </source>
</reference>
<feature type="compositionally biased region" description="Basic and acidic residues" evidence="1">
    <location>
        <begin position="114"/>
        <end position="125"/>
    </location>
</feature>
<evidence type="ECO:0000313" key="3">
    <source>
        <dbReference type="Proteomes" id="UP001066276"/>
    </source>
</evidence>
<name>A0AAV7VX90_PLEWA</name>